<evidence type="ECO:0000313" key="4">
    <source>
        <dbReference type="Proteomes" id="UP000822688"/>
    </source>
</evidence>
<feature type="domain" description="TIR" evidence="2">
    <location>
        <begin position="138"/>
        <end position="279"/>
    </location>
</feature>
<sequence length="982" mass="112209">MEQLDLLGTSDSTWMGEALNVPAADCDEQAITEFICPVASNPSDEATCQPNKRRNSSPDVVKKTIARDGKRIKSLDKGDVSYPIILYDGHQLQHLNQETQSLLFSCHPRGASSGKILDPSGNMYDVPHISSIFKLDRTKHKIFLSHSGAQKGFVEQLCVDLEARGYFFPFLDQRHHSLPKGKDFVPLIEEAARLCHVAVMVLSNEFLCSKWPMIELVEFHAAQQAGNHQLNMLPLFYKLSVDDLDEKTIENRWMPIWIQHASKDKRIDVTKWSAAVTALRRANGLIFHKNAMSKVAYRKDVVQLISRLSPPDLLNDSSRDMVGYDRMCQIVSSQFVQDITVGAPVLGLHGTSGLGKSTLCKALCDYFSGKFLGRVCHVELGETFRMAKVSHSGLDEASKMKRQHLMLQKLCSFDKGLLSRITDTGQGLKQMREFMKREPVFLAIDNVTNDESSRKEAHAYLTVGFHAESRIIITSRSEVVVQDLLPGVKFCMPMPSLSVNEAGSIFLRSAAPMKSIFMLTDEERRIVGLCIEQCLFESDRDESGSSSDQDELRFLTTDHQLSLRRNSYHPLALSALGDFFYRFIGSTHILHWKDHLERNEHPLKDVWRCPSIMSVISLQFNILHPSEQLLFLDIALFTEDLVMWHQLTYQSWIEWLSRLHEETPTVMERKLRDLKRSGMIDWCEETEEDEGFYVYVHALYKEFAEWYVTEHDVRGLKNAWGVFQASGSSLGCDPPVSKYWSDLVRIRIFDSTRASSRFVTSKTMLELHNLVLLQIYMCTDLTVLNLEGLDNLRHLELVKLSELVAVTFGGSLSTNENVGIFDSLQNVLLTDLEALTSVPDLRACTALYSFYLSNCPQVTNFEAIECPQIKELVLIWLVPHQFGRLPNFKSLDSLVFVHIGAHSDIDMFVAEWEKPLRAMDAQLPHKDPLVHFGMPSFMLLEELVRHIRQCNHLRFKEAHHYLQPWMECCSTDKQYYLEQLKW</sequence>
<dbReference type="PANTHER" id="PTHR11017:SF579">
    <property type="entry name" value="TIR DOMAIN-CONTAINING PROTEIN"/>
    <property type="match status" value="1"/>
</dbReference>
<reference evidence="3" key="1">
    <citation type="submission" date="2020-06" db="EMBL/GenBank/DDBJ databases">
        <title>WGS assembly of Ceratodon purpureus strain R40.</title>
        <authorList>
            <person name="Carey S.B."/>
            <person name="Jenkins J."/>
            <person name="Shu S."/>
            <person name="Lovell J.T."/>
            <person name="Sreedasyam A."/>
            <person name="Maumus F."/>
            <person name="Tiley G.P."/>
            <person name="Fernandez-Pozo N."/>
            <person name="Barry K."/>
            <person name="Chen C."/>
            <person name="Wang M."/>
            <person name="Lipzen A."/>
            <person name="Daum C."/>
            <person name="Saski C.A."/>
            <person name="Payton A.C."/>
            <person name="Mcbreen J.C."/>
            <person name="Conrad R.E."/>
            <person name="Kollar L.M."/>
            <person name="Olsson S."/>
            <person name="Huttunen S."/>
            <person name="Landis J.B."/>
            <person name="Wickett N.J."/>
            <person name="Johnson M.G."/>
            <person name="Rensing S.A."/>
            <person name="Grimwood J."/>
            <person name="Schmutz J."/>
            <person name="Mcdaniel S.F."/>
        </authorList>
    </citation>
    <scope>NUCLEOTIDE SEQUENCE</scope>
    <source>
        <strain evidence="3">R40</strain>
    </source>
</reference>
<dbReference type="SUPFAM" id="SSF52200">
    <property type="entry name" value="Toll/Interleukin receptor TIR domain"/>
    <property type="match status" value="1"/>
</dbReference>
<dbReference type="GO" id="GO:0006952">
    <property type="term" value="P:defense response"/>
    <property type="evidence" value="ECO:0007669"/>
    <property type="project" value="InterPro"/>
</dbReference>
<dbReference type="AlphaFoldDB" id="A0A8T0IEG9"/>
<comment type="caution">
    <text evidence="3">The sequence shown here is derived from an EMBL/GenBank/DDBJ whole genome shotgun (WGS) entry which is preliminary data.</text>
</comment>
<dbReference type="InterPro" id="IPR044974">
    <property type="entry name" value="Disease_R_plants"/>
</dbReference>
<dbReference type="PANTHER" id="PTHR11017">
    <property type="entry name" value="LEUCINE-RICH REPEAT-CONTAINING PROTEIN"/>
    <property type="match status" value="1"/>
</dbReference>
<evidence type="ECO:0000256" key="1">
    <source>
        <dbReference type="SAM" id="MobiDB-lite"/>
    </source>
</evidence>
<dbReference type="Proteomes" id="UP000822688">
    <property type="component" value="Chromosome 4"/>
</dbReference>
<proteinExistence type="predicted"/>
<accession>A0A8T0IEG9</accession>
<dbReference type="InterPro" id="IPR027417">
    <property type="entry name" value="P-loop_NTPase"/>
</dbReference>
<gene>
    <name evidence="3" type="ORF">KC19_4G242500</name>
</gene>
<keyword evidence="4" id="KW-1185">Reference proteome</keyword>
<dbReference type="InterPro" id="IPR000157">
    <property type="entry name" value="TIR_dom"/>
</dbReference>
<protein>
    <recommendedName>
        <fullName evidence="2">TIR domain-containing protein</fullName>
    </recommendedName>
</protein>
<name>A0A8T0IEG9_CERPU</name>
<dbReference type="SUPFAM" id="SSF52058">
    <property type="entry name" value="L domain-like"/>
    <property type="match status" value="1"/>
</dbReference>
<organism evidence="3 4">
    <name type="scientific">Ceratodon purpureus</name>
    <name type="common">Fire moss</name>
    <name type="synonym">Dicranum purpureum</name>
    <dbReference type="NCBI Taxonomy" id="3225"/>
    <lineage>
        <taxon>Eukaryota</taxon>
        <taxon>Viridiplantae</taxon>
        <taxon>Streptophyta</taxon>
        <taxon>Embryophyta</taxon>
        <taxon>Bryophyta</taxon>
        <taxon>Bryophytina</taxon>
        <taxon>Bryopsida</taxon>
        <taxon>Dicranidae</taxon>
        <taxon>Pseudoditrichales</taxon>
        <taxon>Ditrichaceae</taxon>
        <taxon>Ceratodon</taxon>
    </lineage>
</organism>
<dbReference type="PRINTS" id="PR00364">
    <property type="entry name" value="DISEASERSIST"/>
</dbReference>
<feature type="region of interest" description="Disordered" evidence="1">
    <location>
        <begin position="42"/>
        <end position="61"/>
    </location>
</feature>
<dbReference type="SMART" id="SM00255">
    <property type="entry name" value="TIR"/>
    <property type="match status" value="1"/>
</dbReference>
<dbReference type="PROSITE" id="PS50104">
    <property type="entry name" value="TIR"/>
    <property type="match status" value="1"/>
</dbReference>
<dbReference type="InterPro" id="IPR035897">
    <property type="entry name" value="Toll_tir_struct_dom_sf"/>
</dbReference>
<dbReference type="SUPFAM" id="SSF52540">
    <property type="entry name" value="P-loop containing nucleoside triphosphate hydrolases"/>
    <property type="match status" value="1"/>
</dbReference>
<evidence type="ECO:0000259" key="2">
    <source>
        <dbReference type="PROSITE" id="PS50104"/>
    </source>
</evidence>
<dbReference type="Gene3D" id="3.40.50.10140">
    <property type="entry name" value="Toll/interleukin-1 receptor homology (TIR) domain"/>
    <property type="match status" value="1"/>
</dbReference>
<evidence type="ECO:0000313" key="3">
    <source>
        <dbReference type="EMBL" id="KAG0581319.1"/>
    </source>
</evidence>
<dbReference type="Pfam" id="PF13676">
    <property type="entry name" value="TIR_2"/>
    <property type="match status" value="1"/>
</dbReference>
<dbReference type="Gene3D" id="3.80.10.10">
    <property type="entry name" value="Ribonuclease Inhibitor"/>
    <property type="match status" value="1"/>
</dbReference>
<dbReference type="GO" id="GO:0007165">
    <property type="term" value="P:signal transduction"/>
    <property type="evidence" value="ECO:0007669"/>
    <property type="project" value="InterPro"/>
</dbReference>
<dbReference type="EMBL" id="CM026424">
    <property type="protein sequence ID" value="KAG0581319.1"/>
    <property type="molecule type" value="Genomic_DNA"/>
</dbReference>
<dbReference type="Gene3D" id="3.40.50.300">
    <property type="entry name" value="P-loop containing nucleotide triphosphate hydrolases"/>
    <property type="match status" value="1"/>
</dbReference>
<dbReference type="InterPro" id="IPR032675">
    <property type="entry name" value="LRR_dom_sf"/>
</dbReference>